<protein>
    <recommendedName>
        <fullName evidence="3 8">Cytochrome c oxidase subunit 3</fullName>
    </recommendedName>
</protein>
<dbReference type="PROSITE" id="PS50253">
    <property type="entry name" value="COX3"/>
    <property type="match status" value="1"/>
</dbReference>
<dbReference type="GO" id="GO:0004129">
    <property type="term" value="F:cytochrome-c oxidase activity"/>
    <property type="evidence" value="ECO:0007669"/>
    <property type="project" value="InterPro"/>
</dbReference>
<dbReference type="InterPro" id="IPR024791">
    <property type="entry name" value="Cyt_c/ubiquinol_Oxase_su3"/>
</dbReference>
<feature type="transmembrane region" description="Helical" evidence="9">
    <location>
        <begin position="221"/>
        <end position="239"/>
    </location>
</feature>
<dbReference type="InterPro" id="IPR000298">
    <property type="entry name" value="Cyt_c_oxidase-like_su3"/>
</dbReference>
<dbReference type="PANTHER" id="PTHR11403:SF7">
    <property type="entry name" value="CYTOCHROME C OXIDASE SUBUNIT 3"/>
    <property type="match status" value="1"/>
</dbReference>
<dbReference type="GO" id="GO:0016020">
    <property type="term" value="C:membrane"/>
    <property type="evidence" value="ECO:0007669"/>
    <property type="project" value="UniProtKB-SubCell"/>
</dbReference>
<evidence type="ECO:0000259" key="10">
    <source>
        <dbReference type="PROSITE" id="PS50253"/>
    </source>
</evidence>
<feature type="transmembrane region" description="Helical" evidence="9">
    <location>
        <begin position="55"/>
        <end position="77"/>
    </location>
</feature>
<dbReference type="GO" id="GO:0005739">
    <property type="term" value="C:mitochondrion"/>
    <property type="evidence" value="ECO:0007669"/>
    <property type="project" value="TreeGrafter"/>
</dbReference>
<dbReference type="PANTHER" id="PTHR11403">
    <property type="entry name" value="CYTOCHROME C OXIDASE SUBUNIT III"/>
    <property type="match status" value="1"/>
</dbReference>
<feature type="transmembrane region" description="Helical" evidence="9">
    <location>
        <begin position="22"/>
        <end position="43"/>
    </location>
</feature>
<evidence type="ECO:0000256" key="2">
    <source>
        <dbReference type="ARBA" id="ARBA00010581"/>
    </source>
</evidence>
<evidence type="ECO:0000256" key="6">
    <source>
        <dbReference type="ARBA" id="ARBA00022989"/>
    </source>
</evidence>
<dbReference type="GO" id="GO:0006123">
    <property type="term" value="P:mitochondrial electron transport, cytochrome c to oxygen"/>
    <property type="evidence" value="ECO:0007669"/>
    <property type="project" value="TreeGrafter"/>
</dbReference>
<comment type="function">
    <text evidence="8">Component of the cytochrome c oxidase, the last enzyme in the mitochondrial electron transport chain which drives oxidative phosphorylation. The respiratory chain contains 3 multisubunit complexes succinate dehydrogenase (complex II, CII), ubiquinol-cytochrome c oxidoreductase (cytochrome b-c1 complex, complex III, CIII) and cytochrome c oxidase (complex IV, CIV), that cooperate to transfer electrons derived from NADH and succinate to molecular oxygen, creating an electrochemical gradient over the inner membrane that drives transmembrane transport and the ATP synthase. Cytochrome c oxidase is the component of the respiratory chain that catalyzes the reduction of oxygen to water. Electrons originating from reduced cytochrome c in the intermembrane space (IMS) are transferred via the dinuclear copper A center (CU(A)) of subunit 2 and heme A of subunit 1 to the active site in subunit 1, a binuclear center (BNC) formed by heme A3 and copper B (CU(B)). The BNC reduces molecular oxygen to 2 water molecules using 4 electrons from cytochrome c in the IMS and 4 protons from the mitochondrial matrix.</text>
</comment>
<keyword evidence="5" id="KW-1278">Translocase</keyword>
<dbReference type="EMBL" id="MT084563">
    <property type="protein sequence ID" value="UBN07450.1"/>
    <property type="molecule type" value="Genomic_DNA"/>
</dbReference>
<feature type="transmembrane region" description="Helical" evidence="9">
    <location>
        <begin position="97"/>
        <end position="116"/>
    </location>
</feature>
<evidence type="ECO:0000256" key="5">
    <source>
        <dbReference type="ARBA" id="ARBA00022967"/>
    </source>
</evidence>
<feature type="transmembrane region" description="Helical" evidence="9">
    <location>
        <begin position="161"/>
        <end position="189"/>
    </location>
</feature>
<name>A0A8K1HKV3_9APIC</name>
<keyword evidence="7 9" id="KW-0472">Membrane</keyword>
<evidence type="ECO:0000256" key="1">
    <source>
        <dbReference type="ARBA" id="ARBA00004141"/>
    </source>
</evidence>
<dbReference type="Pfam" id="PF00510">
    <property type="entry name" value="COX3"/>
    <property type="match status" value="1"/>
</dbReference>
<evidence type="ECO:0000256" key="3">
    <source>
        <dbReference type="ARBA" id="ARBA00015944"/>
    </source>
</evidence>
<proteinExistence type="inferred from homology"/>
<evidence type="ECO:0000256" key="8">
    <source>
        <dbReference type="RuleBase" id="RU003375"/>
    </source>
</evidence>
<dbReference type="Gene3D" id="1.20.120.80">
    <property type="entry name" value="Cytochrome c oxidase, subunit III, four-helix bundle"/>
    <property type="match status" value="1"/>
</dbReference>
<keyword evidence="8 11" id="KW-0496">Mitochondrion</keyword>
<dbReference type="AlphaFoldDB" id="A0A8K1HKV3"/>
<evidence type="ECO:0000313" key="11">
    <source>
        <dbReference type="EMBL" id="UBN07450.1"/>
    </source>
</evidence>
<organism evidence="11">
    <name type="scientific">Klossia helicina</name>
    <dbReference type="NCBI Taxonomy" id="1072566"/>
    <lineage>
        <taxon>Eukaryota</taxon>
        <taxon>Sar</taxon>
        <taxon>Alveolata</taxon>
        <taxon>Apicomplexa</taxon>
        <taxon>Adeleorina</taxon>
        <taxon>Adeleidae</taxon>
        <taxon>Klossia</taxon>
    </lineage>
</organism>
<feature type="domain" description="Heme-copper oxidase subunit III family profile" evidence="10">
    <location>
        <begin position="1"/>
        <end position="241"/>
    </location>
</feature>
<evidence type="ECO:0000256" key="4">
    <source>
        <dbReference type="ARBA" id="ARBA00022692"/>
    </source>
</evidence>
<keyword evidence="4 8" id="KW-0812">Transmembrane</keyword>
<comment type="subcellular location">
    <subcellularLocation>
        <location evidence="1">Membrane</location>
        <topology evidence="1">Multi-pass membrane protein</topology>
    </subcellularLocation>
</comment>
<geneLocation type="mitochondrion" evidence="11"/>
<keyword evidence="6 9" id="KW-1133">Transmembrane helix</keyword>
<dbReference type="InterPro" id="IPR035973">
    <property type="entry name" value="Cyt_c_oxidase_su3-like_sf"/>
</dbReference>
<reference evidence="11" key="1">
    <citation type="journal article" date="2021" name="J. Parasitol.">
        <title>DESCRIPTION OF THE FIRST KLOSSIA SPECIES (APICOMPLEXA: EUCOCCIDIORIDA: ADELEORINA: ADELEIDAE) INFECTING A PULMONATE LAND SNAIL, TRIODOPSIS HOPETONENSIS (MOLLUSCA: POLYGYRIDAE), IN NORTH AMERICA.</title>
        <authorList>
            <person name="Zeldenrust E.G."/>
            <person name="Barta J.R."/>
        </authorList>
    </citation>
    <scope>NUCLEOTIDE SEQUENCE</scope>
</reference>
<comment type="similarity">
    <text evidence="2 8">Belongs to the cytochrome c oxidase subunit 3 family.</text>
</comment>
<sequence>MNQVKAHLQTYPNICVLFASSLRFFSVGLLFSCNIVLFLMFLYSLRESFQSISSAISSCCLGIMLSEALLFSAYFWGGFHFTWTTFLEGLITPSTRALILTITLLLSAASVLTGYAQCLREKSICFLYSSSALITFNIAETFSSLQTSEFLMLEFCINDSIYGCVLFTLTGLHFSHVVIGIILLFLSFWSLPTSFLENSQWAHTSLGISVQVQPQLEYFTLLYWHFVELLWLFIQFVLYSE</sequence>
<dbReference type="InterPro" id="IPR013833">
    <property type="entry name" value="Cyt_c_oxidase_su3_a-hlx"/>
</dbReference>
<evidence type="ECO:0000256" key="9">
    <source>
        <dbReference type="SAM" id="Phobius"/>
    </source>
</evidence>
<accession>A0A8K1HKV3</accession>
<dbReference type="SUPFAM" id="SSF81452">
    <property type="entry name" value="Cytochrome c oxidase subunit III-like"/>
    <property type="match status" value="1"/>
</dbReference>
<dbReference type="RefSeq" id="YP_010214000.1">
    <property type="nucleotide sequence ID" value="NC_058857.1"/>
</dbReference>
<evidence type="ECO:0000256" key="7">
    <source>
        <dbReference type="ARBA" id="ARBA00023136"/>
    </source>
</evidence>
<dbReference type="GeneID" id="68657931"/>